<gene>
    <name evidence="1" type="ORF">CANTADRAFT_8484</name>
</gene>
<dbReference type="RefSeq" id="XP_020062029.1">
    <property type="nucleotide sequence ID" value="XM_020211299.1"/>
</dbReference>
<dbReference type="Proteomes" id="UP000094285">
    <property type="component" value="Unassembled WGS sequence"/>
</dbReference>
<dbReference type="Gene3D" id="3.90.190.10">
    <property type="entry name" value="Protein tyrosine phosphatase superfamily"/>
    <property type="match status" value="1"/>
</dbReference>
<dbReference type="GO" id="GO:0005737">
    <property type="term" value="C:cytoplasm"/>
    <property type="evidence" value="ECO:0007669"/>
    <property type="project" value="TreeGrafter"/>
</dbReference>
<dbReference type="InterPro" id="IPR029021">
    <property type="entry name" value="Prot-tyrosine_phosphatase-like"/>
</dbReference>
<dbReference type="GeneID" id="30985435"/>
<dbReference type="GO" id="GO:0062026">
    <property type="term" value="P:negative regulation of SCF-dependent proteasomal ubiquitin-dependent catabolic process"/>
    <property type="evidence" value="ECO:0007669"/>
    <property type="project" value="TreeGrafter"/>
</dbReference>
<name>A0A1E4SBK4_9ASCO</name>
<dbReference type="PANTHER" id="PTHR46588:SF1">
    <property type="entry name" value="SERINE_THREONINE_TYROSINE-INTERACTING PROTEIN"/>
    <property type="match status" value="1"/>
</dbReference>
<reference evidence="2" key="1">
    <citation type="submission" date="2016-05" db="EMBL/GenBank/DDBJ databases">
        <title>Comparative genomics of biotechnologically important yeasts.</title>
        <authorList>
            <consortium name="DOE Joint Genome Institute"/>
            <person name="Riley R."/>
            <person name="Haridas S."/>
            <person name="Wolfe K.H."/>
            <person name="Lopes M.R."/>
            <person name="Hittinger C.T."/>
            <person name="Goker M."/>
            <person name="Salamov A."/>
            <person name="Wisecaver J."/>
            <person name="Long T.M."/>
            <person name="Aerts A.L."/>
            <person name="Barry K."/>
            <person name="Choi C."/>
            <person name="Clum A."/>
            <person name="Coughlan A.Y."/>
            <person name="Deshpande S."/>
            <person name="Douglass A.P."/>
            <person name="Hanson S.J."/>
            <person name="Klenk H.-P."/>
            <person name="Labutti K."/>
            <person name="Lapidus A."/>
            <person name="Lindquist E."/>
            <person name="Lipzen A."/>
            <person name="Meier-Kolthoff J.P."/>
            <person name="Ohm R.A."/>
            <person name="Otillar R.P."/>
            <person name="Pangilinan J."/>
            <person name="Peng Y."/>
            <person name="Rokas A."/>
            <person name="Rosa C.A."/>
            <person name="Scheuner C."/>
            <person name="Sibirny A.A."/>
            <person name="Slot J.C."/>
            <person name="Stielow J.B."/>
            <person name="Sun H."/>
            <person name="Kurtzman C.P."/>
            <person name="Blackwell M."/>
            <person name="Grigoriev I.V."/>
            <person name="Jeffries T.W."/>
        </authorList>
    </citation>
    <scope>NUCLEOTIDE SEQUENCE [LARGE SCALE GENOMIC DNA]</scope>
    <source>
        <strain evidence="2">NRRL Y-17324</strain>
    </source>
</reference>
<proteinExistence type="predicted"/>
<dbReference type="GO" id="GO:0070372">
    <property type="term" value="P:regulation of ERK1 and ERK2 cascade"/>
    <property type="evidence" value="ECO:0007669"/>
    <property type="project" value="TreeGrafter"/>
</dbReference>
<protein>
    <submittedName>
        <fullName evidence="1">Uncharacterized protein</fullName>
    </submittedName>
</protein>
<evidence type="ECO:0000313" key="1">
    <source>
        <dbReference type="EMBL" id="ODV76907.1"/>
    </source>
</evidence>
<dbReference type="PANTHER" id="PTHR46588">
    <property type="entry name" value="SERINE/THREONINE/TYROSINE-INTERACTING PROTEIN"/>
    <property type="match status" value="1"/>
</dbReference>
<organism evidence="1 2">
    <name type="scientific">Suhomyces tanzawaensis NRRL Y-17324</name>
    <dbReference type="NCBI Taxonomy" id="984487"/>
    <lineage>
        <taxon>Eukaryota</taxon>
        <taxon>Fungi</taxon>
        <taxon>Dikarya</taxon>
        <taxon>Ascomycota</taxon>
        <taxon>Saccharomycotina</taxon>
        <taxon>Pichiomycetes</taxon>
        <taxon>Debaryomycetaceae</taxon>
        <taxon>Suhomyces</taxon>
    </lineage>
</organism>
<dbReference type="EMBL" id="KV453917">
    <property type="protein sequence ID" value="ODV76907.1"/>
    <property type="molecule type" value="Genomic_DNA"/>
</dbReference>
<dbReference type="GO" id="GO:0005654">
    <property type="term" value="C:nucleoplasm"/>
    <property type="evidence" value="ECO:0007669"/>
    <property type="project" value="TreeGrafter"/>
</dbReference>
<keyword evidence="2" id="KW-1185">Reference proteome</keyword>
<dbReference type="InterPro" id="IPR052449">
    <property type="entry name" value="STYX-Interacting_Phosphatase"/>
</dbReference>
<evidence type="ECO:0000313" key="2">
    <source>
        <dbReference type="Proteomes" id="UP000094285"/>
    </source>
</evidence>
<dbReference type="AlphaFoldDB" id="A0A1E4SBK4"/>
<accession>A0A1E4SBK4</accession>
<sequence>MMFHSSLPAVTHEYPQFKTHTPQTASRPQEIAPAVWLGSYAALDSSFLADNNIKIIINCSHTTSFLAHLAQALVSSDVIILSLDPAFLAELVAGADQPLVAEFLATHNRVLQNYINHFYIYNPHARNLIHDIPSAKLDFASPILTGNLKLQFFNVLRLVLLCKSINSSIQVLFVSETRSSLATGLATAYLMDTYNYNLAAGLEGVKTRAPAYATDLNHNYYDDLLIIENLKKFGTENASLRQKNPGVLMANCRLKRRGRDDEDEDLEMDTRVVVGDRKRRFRNWS</sequence>
<dbReference type="GO" id="GO:1990444">
    <property type="term" value="F:F-box domain binding"/>
    <property type="evidence" value="ECO:0007669"/>
    <property type="project" value="TreeGrafter"/>
</dbReference>
<dbReference type="OrthoDB" id="4002732at2759"/>